<keyword evidence="1" id="KW-0472">Membrane</keyword>
<gene>
    <name evidence="2" type="ORF">EMQ_1438</name>
</gene>
<dbReference type="Pfam" id="PF04341">
    <property type="entry name" value="DUF485"/>
    <property type="match status" value="1"/>
</dbReference>
<dbReference type="AlphaFoldDB" id="A0AB33ICT4"/>
<reference evidence="2 3" key="1">
    <citation type="journal article" date="2011" name="Microbiology">
        <title>Transcriptome response to different carbon sources in Acetobacter aceti.</title>
        <authorList>
            <person name="Sakurai K."/>
            <person name="Arai H."/>
            <person name="Ishii M."/>
            <person name="Igarashi Y."/>
        </authorList>
    </citation>
    <scope>NUCLEOTIDE SEQUENCE [LARGE SCALE GENOMIC DNA]</scope>
    <source>
        <strain evidence="2 3">NBRC 14818</strain>
    </source>
</reference>
<protein>
    <recommendedName>
        <fullName evidence="4">DUF485 domain-containing protein</fullName>
    </recommendedName>
</protein>
<dbReference type="InterPro" id="IPR007436">
    <property type="entry name" value="DUF485"/>
</dbReference>
<keyword evidence="3" id="KW-1185">Reference proteome</keyword>
<evidence type="ECO:0000313" key="2">
    <source>
        <dbReference type="EMBL" id="BCK75832.1"/>
    </source>
</evidence>
<keyword evidence="1" id="KW-0812">Transmembrane</keyword>
<evidence type="ECO:0000313" key="3">
    <source>
        <dbReference type="Proteomes" id="UP000516424"/>
    </source>
</evidence>
<organism evidence="2 3">
    <name type="scientific">Acetobacter aceti NBRC 14818</name>
    <dbReference type="NCBI Taxonomy" id="887700"/>
    <lineage>
        <taxon>Bacteria</taxon>
        <taxon>Pseudomonadati</taxon>
        <taxon>Pseudomonadota</taxon>
        <taxon>Alphaproteobacteria</taxon>
        <taxon>Acetobacterales</taxon>
        <taxon>Acetobacteraceae</taxon>
        <taxon>Acetobacter</taxon>
        <taxon>Acetobacter subgen. Acetobacter</taxon>
    </lineage>
</organism>
<accession>A0AB33ICT4</accession>
<keyword evidence="1" id="KW-1133">Transmembrane helix</keyword>
<feature type="transmembrane region" description="Helical" evidence="1">
    <location>
        <begin position="20"/>
        <end position="42"/>
    </location>
</feature>
<evidence type="ECO:0000256" key="1">
    <source>
        <dbReference type="SAM" id="Phobius"/>
    </source>
</evidence>
<name>A0AB33ICT4_ACEAC</name>
<dbReference type="EMBL" id="AP023410">
    <property type="protein sequence ID" value="BCK75832.1"/>
    <property type="molecule type" value="Genomic_DNA"/>
</dbReference>
<evidence type="ECO:0008006" key="4">
    <source>
        <dbReference type="Google" id="ProtNLM"/>
    </source>
</evidence>
<feature type="transmembrane region" description="Helical" evidence="1">
    <location>
        <begin position="54"/>
        <end position="80"/>
    </location>
</feature>
<proteinExistence type="predicted"/>
<sequence length="87" mass="9693">MKETINRLDTTGMVERMRIVDALFTVTFLALYSFYVGAYSFFPRVLATSFAEGSVFNGALLMAAIIPVTGIILTGIYVFLADRIDRE</sequence>
<dbReference type="Proteomes" id="UP000516424">
    <property type="component" value="Chromosome"/>
</dbReference>
<dbReference type="RefSeq" id="WP_010668711.1">
    <property type="nucleotide sequence ID" value="NZ_AP023410.1"/>
</dbReference>